<reference evidence="2" key="1">
    <citation type="submission" date="2018-05" db="EMBL/GenBank/DDBJ databases">
        <title>Draft genome of Mucuna pruriens seed.</title>
        <authorList>
            <person name="Nnadi N.E."/>
            <person name="Vos R."/>
            <person name="Hasami M.H."/>
            <person name="Devisetty U.K."/>
            <person name="Aguiy J.C."/>
        </authorList>
    </citation>
    <scope>NUCLEOTIDE SEQUENCE [LARGE SCALE GENOMIC DNA]</scope>
    <source>
        <strain evidence="2">JCA_2017</strain>
    </source>
</reference>
<dbReference type="Proteomes" id="UP000257109">
    <property type="component" value="Unassembled WGS sequence"/>
</dbReference>
<keyword evidence="1" id="KW-0472">Membrane</keyword>
<feature type="non-terminal residue" evidence="2">
    <location>
        <position position="1"/>
    </location>
</feature>
<dbReference type="EMBL" id="QJKJ01002886">
    <property type="protein sequence ID" value="RDY00865.1"/>
    <property type="molecule type" value="Genomic_DNA"/>
</dbReference>
<keyword evidence="3" id="KW-1185">Reference proteome</keyword>
<evidence type="ECO:0000313" key="3">
    <source>
        <dbReference type="Proteomes" id="UP000257109"/>
    </source>
</evidence>
<feature type="transmembrane region" description="Helical" evidence="1">
    <location>
        <begin position="65"/>
        <end position="88"/>
    </location>
</feature>
<organism evidence="2 3">
    <name type="scientific">Mucuna pruriens</name>
    <name type="common">Velvet bean</name>
    <name type="synonym">Dolichos pruriens</name>
    <dbReference type="NCBI Taxonomy" id="157652"/>
    <lineage>
        <taxon>Eukaryota</taxon>
        <taxon>Viridiplantae</taxon>
        <taxon>Streptophyta</taxon>
        <taxon>Embryophyta</taxon>
        <taxon>Tracheophyta</taxon>
        <taxon>Spermatophyta</taxon>
        <taxon>Magnoliopsida</taxon>
        <taxon>eudicotyledons</taxon>
        <taxon>Gunneridae</taxon>
        <taxon>Pentapetalae</taxon>
        <taxon>rosids</taxon>
        <taxon>fabids</taxon>
        <taxon>Fabales</taxon>
        <taxon>Fabaceae</taxon>
        <taxon>Papilionoideae</taxon>
        <taxon>50 kb inversion clade</taxon>
        <taxon>NPAAA clade</taxon>
        <taxon>indigoferoid/millettioid clade</taxon>
        <taxon>Phaseoleae</taxon>
        <taxon>Mucuna</taxon>
    </lineage>
</organism>
<keyword evidence="1" id="KW-0812">Transmembrane</keyword>
<comment type="caution">
    <text evidence="2">The sequence shown here is derived from an EMBL/GenBank/DDBJ whole genome shotgun (WGS) entry which is preliminary data.</text>
</comment>
<proteinExistence type="predicted"/>
<keyword evidence="1" id="KW-1133">Transmembrane helix</keyword>
<sequence length="98" mass="11067">MGEVYVNKWEIEGLPRWAPKGKARTRGKGFGRIQSTSTSKETLHLKMCIPHGRLKALGMAYLKKLVLNMVLLFVLLLSINLATARVSLWKSKPHPKAR</sequence>
<gene>
    <name evidence="2" type="ORF">CR513_15895</name>
</gene>
<accession>A0A371HDN6</accession>
<protein>
    <submittedName>
        <fullName evidence="2">Uncharacterized protein</fullName>
    </submittedName>
</protein>
<name>A0A371HDN6_MUCPR</name>
<dbReference type="AlphaFoldDB" id="A0A371HDN6"/>
<evidence type="ECO:0000256" key="1">
    <source>
        <dbReference type="SAM" id="Phobius"/>
    </source>
</evidence>
<evidence type="ECO:0000313" key="2">
    <source>
        <dbReference type="EMBL" id="RDY00865.1"/>
    </source>
</evidence>